<evidence type="ECO:0000313" key="2">
    <source>
        <dbReference type="EMBL" id="GMI16127.1"/>
    </source>
</evidence>
<feature type="compositionally biased region" description="Polar residues" evidence="1">
    <location>
        <begin position="1"/>
        <end position="16"/>
    </location>
</feature>
<evidence type="ECO:0000313" key="3">
    <source>
        <dbReference type="Proteomes" id="UP001165122"/>
    </source>
</evidence>
<reference evidence="3" key="1">
    <citation type="journal article" date="2023" name="Commun. Biol.">
        <title>Genome analysis of Parmales, the sister group of diatoms, reveals the evolutionary specialization of diatoms from phago-mixotrophs to photoautotrophs.</title>
        <authorList>
            <person name="Ban H."/>
            <person name="Sato S."/>
            <person name="Yoshikawa S."/>
            <person name="Yamada K."/>
            <person name="Nakamura Y."/>
            <person name="Ichinomiya M."/>
            <person name="Sato N."/>
            <person name="Blanc-Mathieu R."/>
            <person name="Endo H."/>
            <person name="Kuwata A."/>
            <person name="Ogata H."/>
        </authorList>
    </citation>
    <scope>NUCLEOTIDE SEQUENCE [LARGE SCALE GENOMIC DNA]</scope>
    <source>
        <strain evidence="3">NIES 3700</strain>
    </source>
</reference>
<name>A0A9W7KY47_9STRA</name>
<proteinExistence type="predicted"/>
<dbReference type="AlphaFoldDB" id="A0A9W7KY47"/>
<gene>
    <name evidence="2" type="ORF">TrLO_g13733</name>
</gene>
<protein>
    <submittedName>
        <fullName evidence="2">Uncharacterized protein</fullName>
    </submittedName>
</protein>
<dbReference type="Proteomes" id="UP001165122">
    <property type="component" value="Unassembled WGS sequence"/>
</dbReference>
<accession>A0A9W7KY47</accession>
<feature type="region of interest" description="Disordered" evidence="1">
    <location>
        <begin position="1"/>
        <end position="21"/>
    </location>
</feature>
<comment type="caution">
    <text evidence="2">The sequence shown here is derived from an EMBL/GenBank/DDBJ whole genome shotgun (WGS) entry which is preliminary data.</text>
</comment>
<evidence type="ECO:0000256" key="1">
    <source>
        <dbReference type="SAM" id="MobiDB-lite"/>
    </source>
</evidence>
<dbReference type="EMBL" id="BRXW01000244">
    <property type="protein sequence ID" value="GMI16127.1"/>
    <property type="molecule type" value="Genomic_DNA"/>
</dbReference>
<keyword evidence="3" id="KW-1185">Reference proteome</keyword>
<sequence>MRSTIKSASSRVSAESGTAKRGDSIKAGELLGEVVGQFYKPFEKEAIIDERRKKDLIENIDKVPALT</sequence>
<organism evidence="2 3">
    <name type="scientific">Triparma laevis f. longispina</name>
    <dbReference type="NCBI Taxonomy" id="1714387"/>
    <lineage>
        <taxon>Eukaryota</taxon>
        <taxon>Sar</taxon>
        <taxon>Stramenopiles</taxon>
        <taxon>Ochrophyta</taxon>
        <taxon>Bolidophyceae</taxon>
        <taxon>Parmales</taxon>
        <taxon>Triparmaceae</taxon>
        <taxon>Triparma</taxon>
    </lineage>
</organism>